<feature type="binding site" evidence="4">
    <location>
        <position position="221"/>
    </location>
    <ligand>
        <name>a divalent metal cation</name>
        <dbReference type="ChEBI" id="CHEBI:60240"/>
        <label>1</label>
    </ligand>
</feature>
<protein>
    <recommendedName>
        <fullName evidence="2">GTP cyclohydrolase 1 type 2 homolog</fullName>
    </recommendedName>
</protein>
<dbReference type="Gene3D" id="3.40.1390.30">
    <property type="entry name" value="NIF3 (NGG1p interacting factor 3)-like"/>
    <property type="match status" value="2"/>
</dbReference>
<keyword evidence="3 4" id="KW-0479">Metal-binding</keyword>
<feature type="binding site" evidence="4">
    <location>
        <position position="104"/>
    </location>
    <ligand>
        <name>a divalent metal cation</name>
        <dbReference type="ChEBI" id="CHEBI:60240"/>
        <label>1</label>
    </ligand>
</feature>
<dbReference type="Proteomes" id="UP000218896">
    <property type="component" value="Unassembled WGS sequence"/>
</dbReference>
<dbReference type="EMBL" id="NSKD01000007">
    <property type="protein sequence ID" value="PAU78701.1"/>
    <property type="molecule type" value="Genomic_DNA"/>
</dbReference>
<evidence type="ECO:0000256" key="1">
    <source>
        <dbReference type="ARBA" id="ARBA00006964"/>
    </source>
</evidence>
<name>A0A2A2EZ96_9GAMM</name>
<comment type="caution">
    <text evidence="5">The sequence shown here is derived from an EMBL/GenBank/DDBJ whole genome shotgun (WGS) entry which is preliminary data.</text>
</comment>
<dbReference type="InterPro" id="IPR036069">
    <property type="entry name" value="DUF34/NIF3_sf"/>
</dbReference>
<dbReference type="OrthoDB" id="9800881at2"/>
<dbReference type="SUPFAM" id="SSF102705">
    <property type="entry name" value="NIF3 (NGG1p interacting factor 3)-like"/>
    <property type="match status" value="1"/>
</dbReference>
<accession>A0A2A2EZ96</accession>
<keyword evidence="6" id="KW-1185">Reference proteome</keyword>
<dbReference type="Pfam" id="PF01784">
    <property type="entry name" value="DUF34_NIF3"/>
    <property type="match status" value="1"/>
</dbReference>
<dbReference type="FunFam" id="3.40.1390.30:FF:000002">
    <property type="entry name" value="Nif3-like dinuclear metal center protein"/>
    <property type="match status" value="1"/>
</dbReference>
<feature type="binding site" evidence="4">
    <location>
        <position position="67"/>
    </location>
    <ligand>
        <name>a divalent metal cation</name>
        <dbReference type="ChEBI" id="CHEBI:60240"/>
        <label>1</label>
    </ligand>
</feature>
<sequence>MSAPRRDELVATMDQWLRPELFRDYCPNGLQVEGRDRVSTVISGVTASQRFLEQAIEAGADMVLVHHGYFWKGEDPCIRGMKQRRIELLLSNNVSLVAYHLPLDAHRTMGNNACLARTLGVSDGAPVSDDPCELMWAGNLDEPVTPQALASRLESRLERAPLPVEGGPELIRRMAWCSGGAQGMIDRAAALGADAYLSGEISEPTVHSAREQGVHYFAAGHHATERDGVQALGAALAEAHGIEHRFIEDPSPA</sequence>
<reference evidence="5 6" key="1">
    <citation type="submission" date="2017-08" db="EMBL/GenBank/DDBJ databases">
        <title>Halovibrio sewagensis sp. nov., isolated from wastewater of high salinity.</title>
        <authorList>
            <person name="Dong X."/>
            <person name="Zhang G."/>
        </authorList>
    </citation>
    <scope>NUCLEOTIDE SEQUENCE [LARGE SCALE GENOMIC DNA]</scope>
    <source>
        <strain evidence="5 6">YL5-2</strain>
    </source>
</reference>
<dbReference type="InterPro" id="IPR002678">
    <property type="entry name" value="DUF34/NIF3"/>
</dbReference>
<proteinExistence type="inferred from homology"/>
<dbReference type="NCBIfam" id="TIGR00486">
    <property type="entry name" value="YbgI_SA1388"/>
    <property type="match status" value="1"/>
</dbReference>
<dbReference type="PANTHER" id="PTHR13799:SF14">
    <property type="entry name" value="GTP CYCLOHYDROLASE 1 TYPE 2 HOMOLOG"/>
    <property type="match status" value="1"/>
</dbReference>
<evidence type="ECO:0000256" key="3">
    <source>
        <dbReference type="ARBA" id="ARBA00022723"/>
    </source>
</evidence>
<evidence type="ECO:0000256" key="4">
    <source>
        <dbReference type="PIRSR" id="PIRSR602678-1"/>
    </source>
</evidence>
<dbReference type="GO" id="GO:0046872">
    <property type="term" value="F:metal ion binding"/>
    <property type="evidence" value="ECO:0007669"/>
    <property type="project" value="UniProtKB-KW"/>
</dbReference>
<feature type="binding site" evidence="4">
    <location>
        <position position="225"/>
    </location>
    <ligand>
        <name>a divalent metal cation</name>
        <dbReference type="ChEBI" id="CHEBI:60240"/>
        <label>1</label>
    </ligand>
</feature>
<evidence type="ECO:0000313" key="5">
    <source>
        <dbReference type="EMBL" id="PAU78701.1"/>
    </source>
</evidence>
<gene>
    <name evidence="5" type="ORF">CK501_13520</name>
</gene>
<organism evidence="5 6">
    <name type="scientific">Halovibrio salipaludis</name>
    <dbReference type="NCBI Taxonomy" id="2032626"/>
    <lineage>
        <taxon>Bacteria</taxon>
        <taxon>Pseudomonadati</taxon>
        <taxon>Pseudomonadota</taxon>
        <taxon>Gammaproteobacteria</taxon>
        <taxon>Oceanospirillales</taxon>
        <taxon>Halomonadaceae</taxon>
        <taxon>Halovibrio</taxon>
    </lineage>
</organism>
<dbReference type="PANTHER" id="PTHR13799">
    <property type="entry name" value="NGG1 INTERACTING FACTOR 3"/>
    <property type="match status" value="1"/>
</dbReference>
<dbReference type="AlphaFoldDB" id="A0A2A2EZ96"/>
<dbReference type="RefSeq" id="WP_095618273.1">
    <property type="nucleotide sequence ID" value="NZ_NSKD01000007.1"/>
</dbReference>
<feature type="binding site" evidence="4">
    <location>
        <position position="66"/>
    </location>
    <ligand>
        <name>a divalent metal cation</name>
        <dbReference type="ChEBI" id="CHEBI:60240"/>
        <label>1</label>
    </ligand>
</feature>
<evidence type="ECO:0000313" key="6">
    <source>
        <dbReference type="Proteomes" id="UP000218896"/>
    </source>
</evidence>
<evidence type="ECO:0000256" key="2">
    <source>
        <dbReference type="ARBA" id="ARBA00022112"/>
    </source>
</evidence>
<dbReference type="GO" id="GO:0005737">
    <property type="term" value="C:cytoplasm"/>
    <property type="evidence" value="ECO:0007669"/>
    <property type="project" value="TreeGrafter"/>
</dbReference>
<comment type="similarity">
    <text evidence="1">Belongs to the GTP cyclohydrolase I type 2/NIF3 family.</text>
</comment>